<dbReference type="InterPro" id="IPR005182">
    <property type="entry name" value="YdbS-like_PH"/>
</dbReference>
<gene>
    <name evidence="3" type="ORF">CG710_003690</name>
</gene>
<proteinExistence type="predicted"/>
<comment type="caution">
    <text evidence="3">The sequence shown here is derived from an EMBL/GenBank/DDBJ whole genome shotgun (WGS) entry which is preliminary data.</text>
</comment>
<dbReference type="PANTHER" id="PTHR34473">
    <property type="entry name" value="UPF0699 TRANSMEMBRANE PROTEIN YDBS"/>
    <property type="match status" value="1"/>
</dbReference>
<dbReference type="EMBL" id="NOKA02000003">
    <property type="protein sequence ID" value="RDY32544.1"/>
    <property type="molecule type" value="Genomic_DNA"/>
</dbReference>
<feature type="domain" description="YdbS-like PH" evidence="2">
    <location>
        <begin position="411"/>
        <end position="461"/>
    </location>
</feature>
<feature type="transmembrane region" description="Helical" evidence="1">
    <location>
        <begin position="393"/>
        <end position="418"/>
    </location>
</feature>
<evidence type="ECO:0000256" key="1">
    <source>
        <dbReference type="SAM" id="Phobius"/>
    </source>
</evidence>
<dbReference type="Proteomes" id="UP000216411">
    <property type="component" value="Unassembled WGS sequence"/>
</dbReference>
<keyword evidence="1" id="KW-0472">Membrane</keyword>
<dbReference type="Pfam" id="PF03703">
    <property type="entry name" value="bPH_2"/>
    <property type="match status" value="3"/>
</dbReference>
<keyword evidence="1" id="KW-1133">Transmembrane helix</keyword>
<accession>A0A371JIJ4</accession>
<evidence type="ECO:0000259" key="2">
    <source>
        <dbReference type="Pfam" id="PF03703"/>
    </source>
</evidence>
<dbReference type="OrthoDB" id="1771625at2"/>
<feature type="transmembrane region" description="Helical" evidence="1">
    <location>
        <begin position="20"/>
        <end position="39"/>
    </location>
</feature>
<protein>
    <recommendedName>
        <fullName evidence="2">YdbS-like PH domain-containing protein</fullName>
    </recommendedName>
</protein>
<feature type="transmembrane region" description="Helical" evidence="1">
    <location>
        <begin position="363"/>
        <end position="387"/>
    </location>
</feature>
<reference evidence="3 4" key="1">
    <citation type="journal article" date="2017" name="Genome Announc.">
        <title>Draft Genome Sequence of a Sporulating and Motile Strain of Lachnotalea glycerini Isolated from Water in Quebec City, Canada.</title>
        <authorList>
            <person name="Maheux A.F."/>
            <person name="Boudreau D.K."/>
            <person name="Berube E."/>
            <person name="Boissinot M."/>
            <person name="Raymond F."/>
            <person name="Brodeur S."/>
            <person name="Corbeil J."/>
            <person name="Isabel S."/>
            <person name="Omar R.F."/>
            <person name="Bergeron M.G."/>
        </authorList>
    </citation>
    <scope>NUCLEOTIDE SEQUENCE [LARGE SCALE GENOMIC DNA]</scope>
    <source>
        <strain evidence="3 4">CCRI-19302</strain>
    </source>
</reference>
<organism evidence="3 4">
    <name type="scientific">Lachnotalea glycerini</name>
    <dbReference type="NCBI Taxonomy" id="1763509"/>
    <lineage>
        <taxon>Bacteria</taxon>
        <taxon>Bacillati</taxon>
        <taxon>Bacillota</taxon>
        <taxon>Clostridia</taxon>
        <taxon>Lachnospirales</taxon>
        <taxon>Lachnospiraceae</taxon>
        <taxon>Lachnotalea</taxon>
    </lineage>
</organism>
<evidence type="ECO:0000313" key="3">
    <source>
        <dbReference type="EMBL" id="RDY32544.1"/>
    </source>
</evidence>
<feature type="transmembrane region" description="Helical" evidence="1">
    <location>
        <begin position="54"/>
        <end position="74"/>
    </location>
</feature>
<keyword evidence="4" id="KW-1185">Reference proteome</keyword>
<keyword evidence="1" id="KW-0812">Transmembrane</keyword>
<feature type="transmembrane region" description="Helical" evidence="1">
    <location>
        <begin position="194"/>
        <end position="216"/>
    </location>
</feature>
<feature type="transmembrane region" description="Helical" evidence="1">
    <location>
        <begin position="236"/>
        <end position="258"/>
    </location>
</feature>
<name>A0A371JIJ4_9FIRM</name>
<dbReference type="PANTHER" id="PTHR34473:SF2">
    <property type="entry name" value="UPF0699 TRANSMEMBRANE PROTEIN YDBT"/>
    <property type="match status" value="1"/>
</dbReference>
<evidence type="ECO:0000313" key="4">
    <source>
        <dbReference type="Proteomes" id="UP000216411"/>
    </source>
</evidence>
<sequence>MTSGRFKMEQNKMRCHISIVLENAGRLLGVLFAIVLAQLDNIIDNISDLFQMEVRAYFVGFGIVLFLFFIVLLFHLNRWYKTTICLERGLLIVERNTLNKSKNTYTISNISNIDMEQSLFERLIGTYKIKIDTNSSALADKTDIKIVFSKLKAIEFKREIMSLMGQVEVTDLLEIEDNDFDVAYSLKSIVMNCFYTANIFSVLFLIGGVVGAFFLVRYGETNYTIHDLVKDALGGLAAILIAIISAIYTLSIGFFKFYGFKVRRKGERIQLDYGLLRKNMLTIPVDKINGIRVIQPFFSRIFGRYQVEAINIGTGDEKNESSSLLLSCTKEEVKMYMAVLLPEFEDFVEKPIEKQSTKYRLHIAFNILVELIVSVIILLIINYFVAIPSWIEWVALGSFFIIIVVGYIFSYYTVGYYVGEKYLIISRGIFNKTCLSIRYEKIQHIQMNETCMSKITGLKRATIFILADLLNSSMALPFVEEKIFEKVAKKMIKA</sequence>
<dbReference type="AlphaFoldDB" id="A0A371JIJ4"/>
<feature type="domain" description="YdbS-like PH" evidence="2">
    <location>
        <begin position="258"/>
        <end position="315"/>
    </location>
</feature>
<feature type="domain" description="YdbS-like PH" evidence="2">
    <location>
        <begin position="79"/>
        <end position="138"/>
    </location>
</feature>